<dbReference type="CDD" id="cd06257">
    <property type="entry name" value="DnaJ"/>
    <property type="match status" value="1"/>
</dbReference>
<dbReference type="GO" id="GO:0006457">
    <property type="term" value="P:protein folding"/>
    <property type="evidence" value="ECO:0007669"/>
    <property type="project" value="UniProtKB-UniRule"/>
</dbReference>
<evidence type="ECO:0000256" key="1">
    <source>
        <dbReference type="ARBA" id="ARBA00010476"/>
    </source>
</evidence>
<dbReference type="InterPro" id="IPR009073">
    <property type="entry name" value="HscB_oligo_C"/>
</dbReference>
<name>A0A418YEM9_9GAMM</name>
<comment type="subunit">
    <text evidence="4">Interacts with HscA and stimulates its ATPase activity.</text>
</comment>
<dbReference type="Gene3D" id="1.20.1280.20">
    <property type="entry name" value="HscB, C-terminal domain"/>
    <property type="match status" value="1"/>
</dbReference>
<dbReference type="GO" id="GO:0051259">
    <property type="term" value="P:protein complex oligomerization"/>
    <property type="evidence" value="ECO:0007669"/>
    <property type="project" value="InterPro"/>
</dbReference>
<dbReference type="Pfam" id="PF00226">
    <property type="entry name" value="DnaJ"/>
    <property type="match status" value="1"/>
</dbReference>
<dbReference type="AlphaFoldDB" id="A0A418YEM9"/>
<dbReference type="PANTHER" id="PTHR14021:SF15">
    <property type="entry name" value="IRON-SULFUR CLUSTER CO-CHAPERONE PROTEIN HSCB"/>
    <property type="match status" value="1"/>
</dbReference>
<keyword evidence="7" id="KW-1185">Reference proteome</keyword>
<dbReference type="InterPro" id="IPR036386">
    <property type="entry name" value="HscB_C_sf"/>
</dbReference>
<comment type="similarity">
    <text evidence="1 4">Belongs to the HscB family.</text>
</comment>
<organism evidence="6 7">
    <name type="scientific">Motilimonas pumila</name>
    <dbReference type="NCBI Taxonomy" id="2303987"/>
    <lineage>
        <taxon>Bacteria</taxon>
        <taxon>Pseudomonadati</taxon>
        <taxon>Pseudomonadota</taxon>
        <taxon>Gammaproteobacteria</taxon>
        <taxon>Alteromonadales</taxon>
        <taxon>Alteromonadales genera incertae sedis</taxon>
        <taxon>Motilimonas</taxon>
    </lineage>
</organism>
<dbReference type="SUPFAM" id="SSF46565">
    <property type="entry name" value="Chaperone J-domain"/>
    <property type="match status" value="1"/>
</dbReference>
<evidence type="ECO:0000256" key="2">
    <source>
        <dbReference type="ARBA" id="ARBA00023186"/>
    </source>
</evidence>
<gene>
    <name evidence="4 6" type="primary">hscB</name>
    <name evidence="6" type="ORF">D1Z90_10755</name>
</gene>
<comment type="function">
    <text evidence="3 4">Co-chaperone involved in the maturation of iron-sulfur cluster-containing proteins. Seems to help targeting proteins to be folded toward HscA.</text>
</comment>
<dbReference type="Gene3D" id="1.10.287.110">
    <property type="entry name" value="DnaJ domain"/>
    <property type="match status" value="1"/>
</dbReference>
<dbReference type="InterPro" id="IPR004640">
    <property type="entry name" value="HscB"/>
</dbReference>
<evidence type="ECO:0000313" key="7">
    <source>
        <dbReference type="Proteomes" id="UP000283255"/>
    </source>
</evidence>
<dbReference type="PROSITE" id="PS50076">
    <property type="entry name" value="DNAJ_2"/>
    <property type="match status" value="1"/>
</dbReference>
<dbReference type="InterPro" id="IPR001623">
    <property type="entry name" value="DnaJ_domain"/>
</dbReference>
<dbReference type="GO" id="GO:0001671">
    <property type="term" value="F:ATPase activator activity"/>
    <property type="evidence" value="ECO:0007669"/>
    <property type="project" value="InterPro"/>
</dbReference>
<dbReference type="EMBL" id="QZCH01000012">
    <property type="protein sequence ID" value="RJG47607.1"/>
    <property type="molecule type" value="Genomic_DNA"/>
</dbReference>
<dbReference type="PANTHER" id="PTHR14021">
    <property type="entry name" value="IRON-SULFUR CLUSTER CO-CHAPERONE PROTEIN HSCB"/>
    <property type="match status" value="1"/>
</dbReference>
<proteinExistence type="inferred from homology"/>
<dbReference type="SMART" id="SM00271">
    <property type="entry name" value="DnaJ"/>
    <property type="match status" value="1"/>
</dbReference>
<dbReference type="Proteomes" id="UP000283255">
    <property type="component" value="Unassembled WGS sequence"/>
</dbReference>
<protein>
    <recommendedName>
        <fullName evidence="4">Co-chaperone protein HscB homolog</fullName>
    </recommendedName>
</protein>
<dbReference type="GO" id="GO:0051087">
    <property type="term" value="F:protein-folding chaperone binding"/>
    <property type="evidence" value="ECO:0007669"/>
    <property type="project" value="InterPro"/>
</dbReference>
<dbReference type="NCBIfam" id="NF003449">
    <property type="entry name" value="PRK05014.1"/>
    <property type="match status" value="1"/>
</dbReference>
<reference evidence="6 7" key="1">
    <citation type="submission" date="2018-09" db="EMBL/GenBank/DDBJ databases">
        <authorList>
            <person name="Wang F."/>
        </authorList>
    </citation>
    <scope>NUCLEOTIDE SEQUENCE [LARGE SCALE GENOMIC DNA]</scope>
    <source>
        <strain evidence="6 7">PLHSC7-2</strain>
    </source>
</reference>
<accession>A0A418YEM9</accession>
<dbReference type="HAMAP" id="MF_00682">
    <property type="entry name" value="HscB"/>
    <property type="match status" value="1"/>
</dbReference>
<evidence type="ECO:0000313" key="6">
    <source>
        <dbReference type="EMBL" id="RJG47607.1"/>
    </source>
</evidence>
<dbReference type="OrthoDB" id="287587at2"/>
<evidence type="ECO:0000256" key="3">
    <source>
        <dbReference type="ARBA" id="ARBA00025596"/>
    </source>
</evidence>
<feature type="domain" description="J" evidence="5">
    <location>
        <begin position="2"/>
        <end position="74"/>
    </location>
</feature>
<comment type="caution">
    <text evidence="6">The sequence shown here is derived from an EMBL/GenBank/DDBJ whole genome shotgun (WGS) entry which is preliminary data.</text>
</comment>
<dbReference type="InterPro" id="IPR036869">
    <property type="entry name" value="J_dom_sf"/>
</dbReference>
<dbReference type="RefSeq" id="WP_119910760.1">
    <property type="nucleotide sequence ID" value="NZ_QZCH01000012.1"/>
</dbReference>
<dbReference type="GO" id="GO:0044571">
    <property type="term" value="P:[2Fe-2S] cluster assembly"/>
    <property type="evidence" value="ECO:0007669"/>
    <property type="project" value="InterPro"/>
</dbReference>
<sequence length="171" mass="19757">MNYFELFGLSQDYNLDTQSLAETYRELQKRFHPDKFANASERDKLLALQKASEINDAFHTLKAPLRRAEYLLALAGLDIRGEQQTLRDPGFLMQQMEWREQLEEIAGSANPDDGIVELQQTLQAEKTALQQTLQQCLAEQAFEQAANAVRKLKFVFKFEDELEQLEESLLE</sequence>
<dbReference type="NCBIfam" id="TIGR00714">
    <property type="entry name" value="hscB"/>
    <property type="match status" value="1"/>
</dbReference>
<reference evidence="6 7" key="2">
    <citation type="submission" date="2019-01" db="EMBL/GenBank/DDBJ databases">
        <title>Motilimonas pumilus sp. nov., isolated from the gut of sea cucumber (Apostichopus japonicus).</title>
        <authorList>
            <person name="Wang F.-Q."/>
            <person name="Ren L.-H."/>
            <person name="Lin Y.-W."/>
            <person name="Sun G.-H."/>
            <person name="Du Z.-J."/>
            <person name="Zhao J.-X."/>
            <person name="Liu X.-J."/>
            <person name="Liu L.-J."/>
        </authorList>
    </citation>
    <scope>NUCLEOTIDE SEQUENCE [LARGE SCALE GENOMIC DNA]</scope>
    <source>
        <strain evidence="6 7">PLHSC7-2</strain>
    </source>
</reference>
<dbReference type="SUPFAM" id="SSF47144">
    <property type="entry name" value="HSC20 (HSCB), C-terminal oligomerisation domain"/>
    <property type="match status" value="1"/>
</dbReference>
<dbReference type="GO" id="GO:1990230">
    <property type="term" value="C:iron-sulfur cluster transfer complex"/>
    <property type="evidence" value="ECO:0007669"/>
    <property type="project" value="TreeGrafter"/>
</dbReference>
<evidence type="ECO:0000256" key="4">
    <source>
        <dbReference type="HAMAP-Rule" id="MF_00682"/>
    </source>
</evidence>
<keyword evidence="2 4" id="KW-0143">Chaperone</keyword>
<evidence type="ECO:0000259" key="5">
    <source>
        <dbReference type="PROSITE" id="PS50076"/>
    </source>
</evidence>
<dbReference type="Pfam" id="PF07743">
    <property type="entry name" value="HSCB_C"/>
    <property type="match status" value="1"/>
</dbReference>